<evidence type="ECO:0000256" key="5">
    <source>
        <dbReference type="PROSITE-ProRule" id="PRU00043"/>
    </source>
</evidence>
<dbReference type="PANTHER" id="PTHR24027">
    <property type="entry name" value="CADHERIN-23"/>
    <property type="match status" value="1"/>
</dbReference>
<protein>
    <recommendedName>
        <fullName evidence="8">Cadherin domain-containing protein</fullName>
    </recommendedName>
</protein>
<dbReference type="Proteomes" id="UP001627154">
    <property type="component" value="Unassembled WGS sequence"/>
</dbReference>
<accession>A0ABD2W183</accession>
<dbReference type="Pfam" id="PF00028">
    <property type="entry name" value="Cadherin"/>
    <property type="match status" value="1"/>
</dbReference>
<evidence type="ECO:0000256" key="1">
    <source>
        <dbReference type="ARBA" id="ARBA00004370"/>
    </source>
</evidence>
<proteinExistence type="predicted"/>
<dbReference type="PROSITE" id="PS50268">
    <property type="entry name" value="CADHERIN_2"/>
    <property type="match status" value="1"/>
</dbReference>
<keyword evidence="6" id="KW-1133">Transmembrane helix</keyword>
<feature type="signal peptide" evidence="7">
    <location>
        <begin position="1"/>
        <end position="19"/>
    </location>
</feature>
<evidence type="ECO:0000259" key="8">
    <source>
        <dbReference type="PROSITE" id="PS50268"/>
    </source>
</evidence>
<dbReference type="GO" id="GO:0016020">
    <property type="term" value="C:membrane"/>
    <property type="evidence" value="ECO:0007669"/>
    <property type="project" value="UniProtKB-SubCell"/>
</dbReference>
<keyword evidence="7" id="KW-0732">Signal</keyword>
<evidence type="ECO:0000256" key="4">
    <source>
        <dbReference type="ARBA" id="ARBA00023136"/>
    </source>
</evidence>
<comment type="subcellular location">
    <subcellularLocation>
        <location evidence="1">Membrane</location>
    </subcellularLocation>
</comment>
<dbReference type="PANTHER" id="PTHR24027:SF438">
    <property type="entry name" value="CADHERIN 23"/>
    <property type="match status" value="1"/>
</dbReference>
<dbReference type="AlphaFoldDB" id="A0ABD2W183"/>
<dbReference type="InterPro" id="IPR002126">
    <property type="entry name" value="Cadherin-like_dom"/>
</dbReference>
<organism evidence="9 10">
    <name type="scientific">Trichogramma kaykai</name>
    <dbReference type="NCBI Taxonomy" id="54128"/>
    <lineage>
        <taxon>Eukaryota</taxon>
        <taxon>Metazoa</taxon>
        <taxon>Ecdysozoa</taxon>
        <taxon>Arthropoda</taxon>
        <taxon>Hexapoda</taxon>
        <taxon>Insecta</taxon>
        <taxon>Pterygota</taxon>
        <taxon>Neoptera</taxon>
        <taxon>Endopterygota</taxon>
        <taxon>Hymenoptera</taxon>
        <taxon>Apocrita</taxon>
        <taxon>Proctotrupomorpha</taxon>
        <taxon>Chalcidoidea</taxon>
        <taxon>Trichogrammatidae</taxon>
        <taxon>Trichogramma</taxon>
    </lineage>
</organism>
<keyword evidence="3 5" id="KW-0106">Calcium</keyword>
<feature type="chain" id="PRO_5044806199" description="Cadherin domain-containing protein" evidence="7">
    <location>
        <begin position="20"/>
        <end position="119"/>
    </location>
</feature>
<evidence type="ECO:0000256" key="6">
    <source>
        <dbReference type="SAM" id="Phobius"/>
    </source>
</evidence>
<evidence type="ECO:0000256" key="7">
    <source>
        <dbReference type="SAM" id="SignalP"/>
    </source>
</evidence>
<comment type="caution">
    <text evidence="9">The sequence shown here is derived from an EMBL/GenBank/DDBJ whole genome shotgun (WGS) entry which is preliminary data.</text>
</comment>
<dbReference type="InterPro" id="IPR039808">
    <property type="entry name" value="Cadherin"/>
</dbReference>
<feature type="transmembrane region" description="Helical" evidence="6">
    <location>
        <begin position="92"/>
        <end position="112"/>
    </location>
</feature>
<dbReference type="GO" id="GO:0005509">
    <property type="term" value="F:calcium ion binding"/>
    <property type="evidence" value="ECO:0007669"/>
    <property type="project" value="UniProtKB-UniRule"/>
</dbReference>
<evidence type="ECO:0000313" key="10">
    <source>
        <dbReference type="Proteomes" id="UP001627154"/>
    </source>
</evidence>
<dbReference type="EMBL" id="JBJJXI010000145">
    <property type="protein sequence ID" value="KAL3386687.1"/>
    <property type="molecule type" value="Genomic_DNA"/>
</dbReference>
<name>A0ABD2W183_9HYME</name>
<keyword evidence="4 6" id="KW-0472">Membrane</keyword>
<dbReference type="SUPFAM" id="SSF49313">
    <property type="entry name" value="Cadherin-like"/>
    <property type="match status" value="1"/>
</dbReference>
<keyword evidence="6" id="KW-0812">Transmembrane</keyword>
<keyword evidence="10" id="KW-1185">Reference proteome</keyword>
<evidence type="ECO:0000256" key="2">
    <source>
        <dbReference type="ARBA" id="ARBA00022737"/>
    </source>
</evidence>
<sequence>MRPFCSWWLYRLVFHLVRAFTIPIKVSKTADALAKDRGENVRISYSMTSGNVGNVFSIDPELGIIRVARELNLDASSEYILLVKATDYSPPMLVSCIPVHVMVTFGFVSVWLRQSARRW</sequence>
<gene>
    <name evidence="9" type="ORF">TKK_017883</name>
</gene>
<dbReference type="CDD" id="cd11304">
    <property type="entry name" value="Cadherin_repeat"/>
    <property type="match status" value="1"/>
</dbReference>
<keyword evidence="2" id="KW-0677">Repeat</keyword>
<dbReference type="Gene3D" id="2.60.40.60">
    <property type="entry name" value="Cadherins"/>
    <property type="match status" value="1"/>
</dbReference>
<feature type="domain" description="Cadherin" evidence="8">
    <location>
        <begin position="32"/>
        <end position="103"/>
    </location>
</feature>
<evidence type="ECO:0000256" key="3">
    <source>
        <dbReference type="ARBA" id="ARBA00022837"/>
    </source>
</evidence>
<reference evidence="9 10" key="1">
    <citation type="journal article" date="2024" name="bioRxiv">
        <title>A reference genome for Trichogramma kaykai: A tiny desert-dwelling parasitoid wasp with competing sex-ratio distorters.</title>
        <authorList>
            <person name="Culotta J."/>
            <person name="Lindsey A.R."/>
        </authorList>
    </citation>
    <scope>NUCLEOTIDE SEQUENCE [LARGE SCALE GENOMIC DNA]</scope>
    <source>
        <strain evidence="9 10">KSX58</strain>
    </source>
</reference>
<evidence type="ECO:0000313" key="9">
    <source>
        <dbReference type="EMBL" id="KAL3386687.1"/>
    </source>
</evidence>
<dbReference type="InterPro" id="IPR015919">
    <property type="entry name" value="Cadherin-like_sf"/>
</dbReference>